<dbReference type="AlphaFoldDB" id="H3R874"/>
<evidence type="ECO:0000313" key="2">
    <source>
        <dbReference type="EMBL" id="EHU02210.1"/>
    </source>
</evidence>
<proteinExistence type="predicted"/>
<dbReference type="Proteomes" id="UP000005050">
    <property type="component" value="Unassembled WGS sequence"/>
</dbReference>
<accession>H3R874</accession>
<protein>
    <recommendedName>
        <fullName evidence="5">Phage protein</fullName>
    </recommendedName>
</protein>
<organism evidence="2 3">
    <name type="scientific">Pantoea stewartii subsp. stewartii DC283</name>
    <dbReference type="NCBI Taxonomy" id="660596"/>
    <lineage>
        <taxon>Bacteria</taxon>
        <taxon>Pseudomonadati</taxon>
        <taxon>Pseudomonadota</taxon>
        <taxon>Gammaproteobacteria</taxon>
        <taxon>Enterobacterales</taxon>
        <taxon>Erwiniaceae</taxon>
        <taxon>Pantoea</taxon>
    </lineage>
</organism>
<dbReference type="RefSeq" id="WP_006117564.1">
    <property type="nucleotide sequence ID" value="NZ_AHIE01000001.1"/>
</dbReference>
<dbReference type="EMBL" id="CP017581">
    <property type="protein sequence ID" value="ARF48861.1"/>
    <property type="molecule type" value="Genomic_DNA"/>
</dbReference>
<dbReference type="Proteomes" id="UP000192380">
    <property type="component" value="Chromosome"/>
</dbReference>
<evidence type="ECO:0000313" key="4">
    <source>
        <dbReference type="Proteomes" id="UP000192380"/>
    </source>
</evidence>
<reference evidence="2" key="2">
    <citation type="submission" date="2012-01" db="EMBL/GenBank/DDBJ databases">
        <authorList>
            <person name="Biehl B.S."/>
            <person name="Ding Y."/>
            <person name="Dugan-Rocha S.P."/>
            <person name="Gibbs R.A."/>
            <person name="Glasner J.D."/>
            <person name="Kovar C."/>
            <person name="Muzny D.M."/>
            <person name="Neeno-Eckwall E.C."/>
            <person name="Perna N.T."/>
            <person name="Qin X."/>
            <person name="von Bodman S.B."/>
            <person name="Weinstock G.M."/>
        </authorList>
    </citation>
    <scope>NUCLEOTIDE SEQUENCE</scope>
    <source>
        <strain evidence="2">DC283</strain>
    </source>
</reference>
<evidence type="ECO:0000313" key="3">
    <source>
        <dbReference type="Proteomes" id="UP000005050"/>
    </source>
</evidence>
<sequence length="109" mass="12133">MIKLPDESSPEDLREIAEYSLGIKLDDREPEIAHAVWLYCRAEVQRLNATAQPVSEGCKWTYDDDGYWDSACGSSWVFNDGGPVENECNFCQKCGGKVMLPAAPEGQDD</sequence>
<name>H3R874_PANSE</name>
<evidence type="ECO:0000313" key="1">
    <source>
        <dbReference type="EMBL" id="ARF48861.1"/>
    </source>
</evidence>
<gene>
    <name evidence="2" type="ORF">CKS_5030</name>
    <name evidence="1" type="ORF">DSJ_05605</name>
</gene>
<dbReference type="STRING" id="660596.DSJ_05605"/>
<evidence type="ECO:0008006" key="5">
    <source>
        <dbReference type="Google" id="ProtNLM"/>
    </source>
</evidence>
<dbReference type="OrthoDB" id="2088103at2"/>
<keyword evidence="4" id="KW-1185">Reference proteome</keyword>
<dbReference type="KEGG" id="pstw:DSJ_05605"/>
<reference evidence="1 4" key="3">
    <citation type="submission" date="2016-10" db="EMBL/GenBank/DDBJ databases">
        <title>Complete Genome Assembly of Pantoea stewartii subsp. stewartii DC283, a Corn Pathogen.</title>
        <authorList>
            <person name="Duong D.A."/>
            <person name="Stevens A.M."/>
            <person name="Jensen R.V."/>
        </authorList>
    </citation>
    <scope>NUCLEOTIDE SEQUENCE [LARGE SCALE GENOMIC DNA]</scope>
    <source>
        <strain evidence="1 4">DC283</strain>
    </source>
</reference>
<reference evidence="2 3" key="1">
    <citation type="journal article" date="2012" name="Mol. Microbiol.">
        <title>The genetic and structural basis of two distinct terminal side branch residues in stewartan and amylovoran exopolysaccharides and their potential role in host adaptation.</title>
        <authorList>
            <person name="Wang X."/>
            <person name="Yang F."/>
            <person name="von Bodman S.B."/>
        </authorList>
    </citation>
    <scope>NUCLEOTIDE SEQUENCE [LARGE SCALE GENOMIC DNA]</scope>
    <source>
        <strain evidence="2 3">DC283</strain>
    </source>
</reference>
<dbReference type="EMBL" id="AHIE01000001">
    <property type="protein sequence ID" value="EHU02210.1"/>
    <property type="molecule type" value="Genomic_DNA"/>
</dbReference>